<dbReference type="EMBL" id="BBWV01000001">
    <property type="protein sequence ID" value="GAO42318.1"/>
    <property type="molecule type" value="Genomic_DNA"/>
</dbReference>
<name>A0A0E9MXS9_9BACT</name>
<dbReference type="STRING" id="1220578.FPE01S_01_13320"/>
<keyword evidence="2" id="KW-1185">Reference proteome</keyword>
<dbReference type="Proteomes" id="UP000033121">
    <property type="component" value="Unassembled WGS sequence"/>
</dbReference>
<evidence type="ECO:0000313" key="2">
    <source>
        <dbReference type="Proteomes" id="UP000033121"/>
    </source>
</evidence>
<accession>A0A0E9MXS9</accession>
<reference evidence="1 2" key="1">
    <citation type="submission" date="2015-04" db="EMBL/GenBank/DDBJ databases">
        <title>Whole genome shotgun sequence of Flavihumibacter petaseus NBRC 106054.</title>
        <authorList>
            <person name="Miyazawa S."/>
            <person name="Hosoyama A."/>
            <person name="Hashimoto M."/>
            <person name="Noguchi M."/>
            <person name="Tsuchikane K."/>
            <person name="Ohji S."/>
            <person name="Yamazoe A."/>
            <person name="Ichikawa N."/>
            <person name="Kimura A."/>
            <person name="Fujita N."/>
        </authorList>
    </citation>
    <scope>NUCLEOTIDE SEQUENCE [LARGE SCALE GENOMIC DNA]</scope>
    <source>
        <strain evidence="1 2">NBRC 106054</strain>
    </source>
</reference>
<organism evidence="1 2">
    <name type="scientific">Flavihumibacter petaseus NBRC 106054</name>
    <dbReference type="NCBI Taxonomy" id="1220578"/>
    <lineage>
        <taxon>Bacteria</taxon>
        <taxon>Pseudomonadati</taxon>
        <taxon>Bacteroidota</taxon>
        <taxon>Chitinophagia</taxon>
        <taxon>Chitinophagales</taxon>
        <taxon>Chitinophagaceae</taxon>
        <taxon>Flavihumibacter</taxon>
    </lineage>
</organism>
<protein>
    <submittedName>
        <fullName evidence="1">Uncharacterized protein</fullName>
    </submittedName>
</protein>
<gene>
    <name evidence="1" type="ORF">FPE01S_01_13320</name>
</gene>
<sequence>MENHGGDPLLCPGTVIMICLNREGRTTPPPNKVNRHILCETIEAVKAVIEHSKTVPFVFTFCTRISTDYLYQIEGFHKSEG</sequence>
<comment type="caution">
    <text evidence="1">The sequence shown here is derived from an EMBL/GenBank/DDBJ whole genome shotgun (WGS) entry which is preliminary data.</text>
</comment>
<dbReference type="AlphaFoldDB" id="A0A0E9MXS9"/>
<evidence type="ECO:0000313" key="1">
    <source>
        <dbReference type="EMBL" id="GAO42318.1"/>
    </source>
</evidence>
<proteinExistence type="predicted"/>